<evidence type="ECO:0000256" key="1">
    <source>
        <dbReference type="SAM" id="MobiDB-lite"/>
    </source>
</evidence>
<evidence type="ECO:0000313" key="3">
    <source>
        <dbReference type="Proteomes" id="UP000593564"/>
    </source>
</evidence>
<dbReference type="AlphaFoldDB" id="A0A7J7IC79"/>
<sequence>MTHKRISQCGKPASRPRPKSLTRHLDGRAQRCLNARSHNTLFHLERETYTIESC</sequence>
<accession>A0A7J7IC79</accession>
<proteinExistence type="predicted"/>
<gene>
    <name evidence="2" type="ORF">HYC85_003345</name>
</gene>
<evidence type="ECO:0000313" key="2">
    <source>
        <dbReference type="EMBL" id="KAF5962136.1"/>
    </source>
</evidence>
<organism evidence="2 3">
    <name type="scientific">Camellia sinensis</name>
    <name type="common">Tea plant</name>
    <name type="synonym">Thea sinensis</name>
    <dbReference type="NCBI Taxonomy" id="4442"/>
    <lineage>
        <taxon>Eukaryota</taxon>
        <taxon>Viridiplantae</taxon>
        <taxon>Streptophyta</taxon>
        <taxon>Embryophyta</taxon>
        <taxon>Tracheophyta</taxon>
        <taxon>Spermatophyta</taxon>
        <taxon>Magnoliopsida</taxon>
        <taxon>eudicotyledons</taxon>
        <taxon>Gunneridae</taxon>
        <taxon>Pentapetalae</taxon>
        <taxon>asterids</taxon>
        <taxon>Ericales</taxon>
        <taxon>Theaceae</taxon>
        <taxon>Camellia</taxon>
    </lineage>
</organism>
<dbReference type="EMBL" id="JACBKZ010000001">
    <property type="protein sequence ID" value="KAF5962136.1"/>
    <property type="molecule type" value="Genomic_DNA"/>
</dbReference>
<reference evidence="2 3" key="2">
    <citation type="submission" date="2020-07" db="EMBL/GenBank/DDBJ databases">
        <title>Genome assembly of wild tea tree DASZ reveals pedigree and selection history of tea varieties.</title>
        <authorList>
            <person name="Zhang W."/>
        </authorList>
    </citation>
    <scope>NUCLEOTIDE SEQUENCE [LARGE SCALE GENOMIC DNA]</scope>
    <source>
        <strain evidence="3">cv. G240</strain>
        <tissue evidence="2">Leaf</tissue>
    </source>
</reference>
<feature type="region of interest" description="Disordered" evidence="1">
    <location>
        <begin position="1"/>
        <end position="22"/>
    </location>
</feature>
<keyword evidence="3" id="KW-1185">Reference proteome</keyword>
<comment type="caution">
    <text evidence="2">The sequence shown here is derived from an EMBL/GenBank/DDBJ whole genome shotgun (WGS) entry which is preliminary data.</text>
</comment>
<protein>
    <submittedName>
        <fullName evidence="2">Uncharacterized protein</fullName>
    </submittedName>
</protein>
<name>A0A7J7IC79_CAMSI</name>
<dbReference type="Proteomes" id="UP000593564">
    <property type="component" value="Unassembled WGS sequence"/>
</dbReference>
<reference evidence="3" key="1">
    <citation type="journal article" date="2020" name="Nat. Commun.">
        <title>Genome assembly of wild tea tree DASZ reveals pedigree and selection history of tea varieties.</title>
        <authorList>
            <person name="Zhang W."/>
            <person name="Zhang Y."/>
            <person name="Qiu H."/>
            <person name="Guo Y."/>
            <person name="Wan H."/>
            <person name="Zhang X."/>
            <person name="Scossa F."/>
            <person name="Alseekh S."/>
            <person name="Zhang Q."/>
            <person name="Wang P."/>
            <person name="Xu L."/>
            <person name="Schmidt M.H."/>
            <person name="Jia X."/>
            <person name="Li D."/>
            <person name="Zhu A."/>
            <person name="Guo F."/>
            <person name="Chen W."/>
            <person name="Ni D."/>
            <person name="Usadel B."/>
            <person name="Fernie A.R."/>
            <person name="Wen W."/>
        </authorList>
    </citation>
    <scope>NUCLEOTIDE SEQUENCE [LARGE SCALE GENOMIC DNA]</scope>
    <source>
        <strain evidence="3">cv. G240</strain>
    </source>
</reference>